<dbReference type="EMBL" id="JAVRIF010000005">
    <property type="protein sequence ID" value="MDT0604046.1"/>
    <property type="molecule type" value="Genomic_DNA"/>
</dbReference>
<evidence type="ECO:0000313" key="2">
    <source>
        <dbReference type="EMBL" id="MDT0604046.1"/>
    </source>
</evidence>
<comment type="caution">
    <text evidence="2">The sequence shown here is derived from an EMBL/GenBank/DDBJ whole genome shotgun (WGS) entry which is preliminary data.</text>
</comment>
<gene>
    <name evidence="2" type="ORF">RM573_10630</name>
</gene>
<sequence>MLTKNMMILLSFSLVLSGGYADEMSAEHKKWLKDKFSMQHEKLIPIVAVADIFFACNQARKTDKVNYQITDLVTKVSRNELAEKLSTCLNGELPNSETALNFGLVGCFHEQLKDLPEADRKVKTKLVKQAIARLSKPERQTSFTQCVTDQAIGYLK</sequence>
<evidence type="ECO:0000313" key="3">
    <source>
        <dbReference type="Proteomes" id="UP001266357"/>
    </source>
</evidence>
<accession>A0ABU3A1J4</accession>
<organism evidence="2 3">
    <name type="scientific">Thalassotalea castellviae</name>
    <dbReference type="NCBI Taxonomy" id="3075612"/>
    <lineage>
        <taxon>Bacteria</taxon>
        <taxon>Pseudomonadati</taxon>
        <taxon>Pseudomonadota</taxon>
        <taxon>Gammaproteobacteria</taxon>
        <taxon>Alteromonadales</taxon>
        <taxon>Colwelliaceae</taxon>
        <taxon>Thalassotalea</taxon>
    </lineage>
</organism>
<protein>
    <submittedName>
        <fullName evidence="2">Uncharacterized protein</fullName>
    </submittedName>
</protein>
<dbReference type="RefSeq" id="WP_311581462.1">
    <property type="nucleotide sequence ID" value="NZ_JAVRIF010000005.1"/>
</dbReference>
<evidence type="ECO:0000256" key="1">
    <source>
        <dbReference type="SAM" id="SignalP"/>
    </source>
</evidence>
<proteinExistence type="predicted"/>
<name>A0ABU3A1J4_9GAMM</name>
<keyword evidence="3" id="KW-1185">Reference proteome</keyword>
<feature type="signal peptide" evidence="1">
    <location>
        <begin position="1"/>
        <end position="21"/>
    </location>
</feature>
<feature type="chain" id="PRO_5046432633" evidence="1">
    <location>
        <begin position="22"/>
        <end position="156"/>
    </location>
</feature>
<keyword evidence="1" id="KW-0732">Signal</keyword>
<dbReference type="Proteomes" id="UP001266357">
    <property type="component" value="Unassembled WGS sequence"/>
</dbReference>
<reference evidence="2 3" key="1">
    <citation type="submission" date="2023-09" db="EMBL/GenBank/DDBJ databases">
        <authorList>
            <person name="Rey-Velasco X."/>
        </authorList>
    </citation>
    <scope>NUCLEOTIDE SEQUENCE [LARGE SCALE GENOMIC DNA]</scope>
    <source>
        <strain evidence="2 3">W431</strain>
    </source>
</reference>